<evidence type="ECO:0000313" key="3">
    <source>
        <dbReference type="Proteomes" id="UP000826656"/>
    </source>
</evidence>
<evidence type="ECO:0000256" key="1">
    <source>
        <dbReference type="SAM" id="MobiDB-lite"/>
    </source>
</evidence>
<accession>A0ABQ7V8T2</accession>
<feature type="compositionally biased region" description="Basic and acidic residues" evidence="1">
    <location>
        <begin position="72"/>
        <end position="86"/>
    </location>
</feature>
<sequence length="127" mass="14336">MEAFGGLWAIFRPDPVGLRRQTVALLVRAVVWPVARRSQSWLSLVAVDRSYCCRGLSPAAAAVRWLLDRRRERGDGEEERRREKEGSGAIPSELPPGRSSAGARDGAGVSQFRRRRRRERERRAAVL</sequence>
<feature type="compositionally biased region" description="Low complexity" evidence="1">
    <location>
        <begin position="97"/>
        <end position="108"/>
    </location>
</feature>
<proteinExistence type="predicted"/>
<gene>
    <name evidence="2" type="ORF">KY290_016539</name>
</gene>
<comment type="caution">
    <text evidence="2">The sequence shown here is derived from an EMBL/GenBank/DDBJ whole genome shotgun (WGS) entry which is preliminary data.</text>
</comment>
<feature type="region of interest" description="Disordered" evidence="1">
    <location>
        <begin position="72"/>
        <end position="127"/>
    </location>
</feature>
<keyword evidence="3" id="KW-1185">Reference proteome</keyword>
<name>A0ABQ7V8T2_SOLTU</name>
<reference evidence="2 3" key="1">
    <citation type="journal article" date="2021" name="bioRxiv">
        <title>Chromosome-scale and haplotype-resolved genome assembly of a tetraploid potato cultivar.</title>
        <authorList>
            <person name="Sun H."/>
            <person name="Jiao W.-B."/>
            <person name="Krause K."/>
            <person name="Campoy J.A."/>
            <person name="Goel M."/>
            <person name="Folz-Donahue K."/>
            <person name="Kukat C."/>
            <person name="Huettel B."/>
            <person name="Schneeberger K."/>
        </authorList>
    </citation>
    <scope>NUCLEOTIDE SEQUENCE [LARGE SCALE GENOMIC DNA]</scope>
    <source>
        <strain evidence="2">SolTubOtavaFocal</strain>
        <tissue evidence="2">Leaves</tissue>
    </source>
</reference>
<dbReference type="EMBL" id="JAIVGD010000013">
    <property type="protein sequence ID" value="KAH0760466.1"/>
    <property type="molecule type" value="Genomic_DNA"/>
</dbReference>
<protein>
    <submittedName>
        <fullName evidence="2">Uncharacterized protein</fullName>
    </submittedName>
</protein>
<organism evidence="2 3">
    <name type="scientific">Solanum tuberosum</name>
    <name type="common">Potato</name>
    <dbReference type="NCBI Taxonomy" id="4113"/>
    <lineage>
        <taxon>Eukaryota</taxon>
        <taxon>Viridiplantae</taxon>
        <taxon>Streptophyta</taxon>
        <taxon>Embryophyta</taxon>
        <taxon>Tracheophyta</taxon>
        <taxon>Spermatophyta</taxon>
        <taxon>Magnoliopsida</taxon>
        <taxon>eudicotyledons</taxon>
        <taxon>Gunneridae</taxon>
        <taxon>Pentapetalae</taxon>
        <taxon>asterids</taxon>
        <taxon>lamiids</taxon>
        <taxon>Solanales</taxon>
        <taxon>Solanaceae</taxon>
        <taxon>Solanoideae</taxon>
        <taxon>Solaneae</taxon>
        <taxon>Solanum</taxon>
    </lineage>
</organism>
<dbReference type="Proteomes" id="UP000826656">
    <property type="component" value="Unassembled WGS sequence"/>
</dbReference>
<evidence type="ECO:0000313" key="2">
    <source>
        <dbReference type="EMBL" id="KAH0760466.1"/>
    </source>
</evidence>